<dbReference type="SUPFAM" id="SSF49854">
    <property type="entry name" value="Spermadhesin, CUB domain"/>
    <property type="match status" value="1"/>
</dbReference>
<dbReference type="OrthoDB" id="5858639at2759"/>
<dbReference type="EMBL" id="AZBU02000002">
    <property type="protein sequence ID" value="TKR96682.1"/>
    <property type="molecule type" value="Genomic_DNA"/>
</dbReference>
<dbReference type="InterPro" id="IPR035914">
    <property type="entry name" value="Sperma_CUB_dom_sf"/>
</dbReference>
<keyword evidence="2" id="KW-1185">Reference proteome</keyword>
<dbReference type="AlphaFoldDB" id="A0A4U5PJ07"/>
<name>A0A4U5PJ07_STECR</name>
<protein>
    <recommendedName>
        <fullName evidence="3">CUB domain-containing protein</fullName>
    </recommendedName>
</protein>
<dbReference type="Gene3D" id="2.60.120.290">
    <property type="entry name" value="Spermadhesin, CUB domain"/>
    <property type="match status" value="1"/>
</dbReference>
<comment type="caution">
    <text evidence="1">The sequence shown here is derived from an EMBL/GenBank/DDBJ whole genome shotgun (WGS) entry which is preliminary data.</text>
</comment>
<accession>A0A4U5PJ07</accession>
<evidence type="ECO:0008006" key="3">
    <source>
        <dbReference type="Google" id="ProtNLM"/>
    </source>
</evidence>
<organism evidence="1 2">
    <name type="scientific">Steinernema carpocapsae</name>
    <name type="common">Entomopathogenic nematode</name>
    <dbReference type="NCBI Taxonomy" id="34508"/>
    <lineage>
        <taxon>Eukaryota</taxon>
        <taxon>Metazoa</taxon>
        <taxon>Ecdysozoa</taxon>
        <taxon>Nematoda</taxon>
        <taxon>Chromadorea</taxon>
        <taxon>Rhabditida</taxon>
        <taxon>Tylenchina</taxon>
        <taxon>Panagrolaimomorpha</taxon>
        <taxon>Strongyloidoidea</taxon>
        <taxon>Steinernematidae</taxon>
        <taxon>Steinernema</taxon>
    </lineage>
</organism>
<gene>
    <name evidence="1" type="ORF">L596_010665</name>
</gene>
<reference evidence="1 2" key="2">
    <citation type="journal article" date="2019" name="G3 (Bethesda)">
        <title>Hybrid Assembly of the Genome of the Entomopathogenic Nematode Steinernema carpocapsae Identifies the X-Chromosome.</title>
        <authorList>
            <person name="Serra L."/>
            <person name="Macchietto M."/>
            <person name="Macias-Munoz A."/>
            <person name="McGill C.J."/>
            <person name="Rodriguez I.M."/>
            <person name="Rodriguez B."/>
            <person name="Murad R."/>
            <person name="Mortazavi A."/>
        </authorList>
    </citation>
    <scope>NUCLEOTIDE SEQUENCE [LARGE SCALE GENOMIC DNA]</scope>
    <source>
        <strain evidence="1 2">ALL</strain>
    </source>
</reference>
<evidence type="ECO:0000313" key="1">
    <source>
        <dbReference type="EMBL" id="TKR96682.1"/>
    </source>
</evidence>
<evidence type="ECO:0000313" key="2">
    <source>
        <dbReference type="Proteomes" id="UP000298663"/>
    </source>
</evidence>
<sequence>MEISTLGNRRVPSFYDYVLVNRMCAINFPRNFCKEGGFRHPRECARCICPRGFGGPDCGKRDNAHKCGSDLTAVSQWRELEIKMKASPENEPTCHWIIKAPHSKKVQVQFVKLDAKCDYKCSRSLEIKIRADFALSGHRVCCLTLSQGHEWKSETQRAVVSAFAPDPLTVTIMYRTV</sequence>
<dbReference type="Proteomes" id="UP000298663">
    <property type="component" value="Unassembled WGS sequence"/>
</dbReference>
<reference evidence="1 2" key="1">
    <citation type="journal article" date="2015" name="Genome Biol.">
        <title>Comparative genomics of Steinernema reveals deeply conserved gene regulatory networks.</title>
        <authorList>
            <person name="Dillman A.R."/>
            <person name="Macchietto M."/>
            <person name="Porter C.F."/>
            <person name="Rogers A."/>
            <person name="Williams B."/>
            <person name="Antoshechkin I."/>
            <person name="Lee M.M."/>
            <person name="Goodwin Z."/>
            <person name="Lu X."/>
            <person name="Lewis E.E."/>
            <person name="Goodrich-Blair H."/>
            <person name="Stock S.P."/>
            <person name="Adams B.J."/>
            <person name="Sternberg P.W."/>
            <person name="Mortazavi A."/>
        </authorList>
    </citation>
    <scope>NUCLEOTIDE SEQUENCE [LARGE SCALE GENOMIC DNA]</scope>
    <source>
        <strain evidence="1 2">ALL</strain>
    </source>
</reference>
<proteinExistence type="predicted"/>